<comment type="caution">
    <text evidence="1">The sequence shown here is derived from an EMBL/GenBank/DDBJ whole genome shotgun (WGS) entry which is preliminary data.</text>
</comment>
<evidence type="ECO:0000313" key="1">
    <source>
        <dbReference type="EMBL" id="KIR63218.1"/>
    </source>
</evidence>
<dbReference type="GO" id="GO:0019748">
    <property type="term" value="P:secondary metabolic process"/>
    <property type="evidence" value="ECO:0007669"/>
    <property type="project" value="InterPro"/>
</dbReference>
<reference evidence="1 2" key="1">
    <citation type="submission" date="2015-01" db="EMBL/GenBank/DDBJ databases">
        <title>Sequencing and annotation of Micromonospora carbonacea strain JXNU-1 genome.</title>
        <authorList>
            <person name="Long Z."/>
            <person name="Huang Y."/>
            <person name="Jiang Y."/>
        </authorList>
    </citation>
    <scope>NUCLEOTIDE SEQUENCE [LARGE SCALE GENOMIC DNA]</scope>
    <source>
        <strain evidence="1 2">JXNU-1</strain>
    </source>
</reference>
<sequence length="301" mass="33207">METELEIPERLSWLRRTPFGRAWLAALPGRLADCVEQWGLRLTGPPFPYAFASLARPVELPDGTRAVLKLQLPDADSVHEATALACWAGDGAARLLAHDPGRRALLVERCDPGTQLHAVGRDGAPQVTLDEALDVVAGLLPRLWRPVGAPFTPLAEEAAGWSEQLPVRWERLGRPFERRLLDAALGRLAELVDTQGEQVLVNQDLHAGNILRATREPWLVIDPKPLAGEREFGVVAIVRGQELGHSPAAVRRRLDKLTGDLGLDRERVLGWAIGHTLAWSMTDDVVFTEHAEIVRWLLDLA</sequence>
<accession>A0A0D0VQZ7</accession>
<dbReference type="GeneID" id="301306409"/>
<dbReference type="EMBL" id="JXSX01000002">
    <property type="protein sequence ID" value="KIR63218.1"/>
    <property type="molecule type" value="Genomic_DNA"/>
</dbReference>
<keyword evidence="1" id="KW-0808">Transferase</keyword>
<dbReference type="OrthoDB" id="3638028at2"/>
<dbReference type="InterPro" id="IPR006748">
    <property type="entry name" value="NH2Glyco/OHUrea_AB-resist_kin"/>
</dbReference>
<dbReference type="Pfam" id="PF04655">
    <property type="entry name" value="APH_6_hur"/>
    <property type="match status" value="1"/>
</dbReference>
<dbReference type="InterPro" id="IPR011009">
    <property type="entry name" value="Kinase-like_dom_sf"/>
</dbReference>
<dbReference type="SUPFAM" id="SSF56112">
    <property type="entry name" value="Protein kinase-like (PK-like)"/>
    <property type="match status" value="1"/>
</dbReference>
<protein>
    <submittedName>
        <fullName evidence="1">Aminoglycoside phosphotransferase</fullName>
    </submittedName>
</protein>
<dbReference type="GO" id="GO:0016773">
    <property type="term" value="F:phosphotransferase activity, alcohol group as acceptor"/>
    <property type="evidence" value="ECO:0007669"/>
    <property type="project" value="InterPro"/>
</dbReference>
<dbReference type="Proteomes" id="UP000032254">
    <property type="component" value="Unassembled WGS sequence"/>
</dbReference>
<dbReference type="RefSeq" id="WP_043965968.1">
    <property type="nucleotide sequence ID" value="NZ_JXSX01000002.1"/>
</dbReference>
<proteinExistence type="predicted"/>
<dbReference type="PATRIC" id="fig|47853.6.peg.4260"/>
<organism evidence="1 2">
    <name type="scientific">Micromonospora haikouensis</name>
    <dbReference type="NCBI Taxonomy" id="686309"/>
    <lineage>
        <taxon>Bacteria</taxon>
        <taxon>Bacillati</taxon>
        <taxon>Actinomycetota</taxon>
        <taxon>Actinomycetes</taxon>
        <taxon>Micromonosporales</taxon>
        <taxon>Micromonosporaceae</taxon>
        <taxon>Micromonospora</taxon>
    </lineage>
</organism>
<evidence type="ECO:0000313" key="2">
    <source>
        <dbReference type="Proteomes" id="UP000032254"/>
    </source>
</evidence>
<gene>
    <name evidence="1" type="ORF">TK50_20370</name>
</gene>
<dbReference type="AlphaFoldDB" id="A0A0D0VQZ7"/>
<keyword evidence="2" id="KW-1185">Reference proteome</keyword>
<name>A0A0D0VQZ7_9ACTN</name>